<gene>
    <name evidence="2" type="primary">LOC110777650</name>
</gene>
<dbReference type="PANTHER" id="PTHR33975:SF2">
    <property type="entry name" value="MYELIN-ASSOCIATED OLIGODENDROCYTE BASIC PROTEIN"/>
    <property type="match status" value="1"/>
</dbReference>
<dbReference type="RefSeq" id="XP_056682335.1">
    <property type="nucleotide sequence ID" value="XM_056826357.1"/>
</dbReference>
<sequence>MRLWLPLSLPLLRSDSPEDHNSYFGLFTSFPSSVGLLGTARSLQSDLNQIAETADTSTPEGLNYVLTESMLALLRHPDYCISAYSYVFNTPRERPLTKEVIHEVRDK</sequence>
<dbReference type="PANTHER" id="PTHR33975">
    <property type="entry name" value="MYELIN-ASSOCIATED OLIGODENDROCYTE BASIC PROTEIN"/>
    <property type="match status" value="1"/>
</dbReference>
<dbReference type="Pfam" id="PF07466">
    <property type="entry name" value="DUF1517"/>
    <property type="match status" value="1"/>
</dbReference>
<evidence type="ECO:0000313" key="2">
    <source>
        <dbReference type="RefSeq" id="XP_056682335.1"/>
    </source>
</evidence>
<organism evidence="1 2">
    <name type="scientific">Spinacia oleracea</name>
    <name type="common">Spinach</name>
    <dbReference type="NCBI Taxonomy" id="3562"/>
    <lineage>
        <taxon>Eukaryota</taxon>
        <taxon>Viridiplantae</taxon>
        <taxon>Streptophyta</taxon>
        <taxon>Embryophyta</taxon>
        <taxon>Tracheophyta</taxon>
        <taxon>Spermatophyta</taxon>
        <taxon>Magnoliopsida</taxon>
        <taxon>eudicotyledons</taxon>
        <taxon>Gunneridae</taxon>
        <taxon>Pentapetalae</taxon>
        <taxon>Caryophyllales</taxon>
        <taxon>Chenopodiaceae</taxon>
        <taxon>Chenopodioideae</taxon>
        <taxon>Anserineae</taxon>
        <taxon>Spinacia</taxon>
    </lineage>
</organism>
<name>A0ABM3QG49_SPIOL</name>
<dbReference type="InterPro" id="IPR010903">
    <property type="entry name" value="DUF1517"/>
</dbReference>
<reference evidence="1" key="1">
    <citation type="journal article" date="2021" name="Nat. Commun.">
        <title>Genomic analyses provide insights into spinach domestication and the genetic basis of agronomic traits.</title>
        <authorList>
            <person name="Cai X."/>
            <person name="Sun X."/>
            <person name="Xu C."/>
            <person name="Sun H."/>
            <person name="Wang X."/>
            <person name="Ge C."/>
            <person name="Zhang Z."/>
            <person name="Wang Q."/>
            <person name="Fei Z."/>
            <person name="Jiao C."/>
            <person name="Wang Q."/>
        </authorList>
    </citation>
    <scope>NUCLEOTIDE SEQUENCE [LARGE SCALE GENOMIC DNA]</scope>
    <source>
        <strain evidence="1">cv. Varoflay</strain>
    </source>
</reference>
<dbReference type="GeneID" id="110777650"/>
<proteinExistence type="predicted"/>
<reference evidence="2" key="2">
    <citation type="submission" date="2025-08" db="UniProtKB">
        <authorList>
            <consortium name="RefSeq"/>
        </authorList>
    </citation>
    <scope>IDENTIFICATION</scope>
    <source>
        <tissue evidence="2">Leaf</tissue>
    </source>
</reference>
<keyword evidence="1" id="KW-1185">Reference proteome</keyword>
<protein>
    <submittedName>
        <fullName evidence="2">Uncharacterized protein isoform X1</fullName>
    </submittedName>
</protein>
<dbReference type="Proteomes" id="UP000813463">
    <property type="component" value="Chromosome 4"/>
</dbReference>
<evidence type="ECO:0000313" key="1">
    <source>
        <dbReference type="Proteomes" id="UP000813463"/>
    </source>
</evidence>
<accession>A0ABM3QG49</accession>
<dbReference type="InterPro" id="IPR053023">
    <property type="entry name" value="FLAP_modulator"/>
</dbReference>